<dbReference type="SUPFAM" id="SSF46785">
    <property type="entry name" value="Winged helix' DNA-binding domain"/>
    <property type="match status" value="1"/>
</dbReference>
<sequence length="414" mass="44478">MRKIDTRNFQLATRATPREVNRQIVLNIIREHEPISRAELARHMEVARSALTLIVRELIESGDVVETTERVAGDVGPGRRPTLLRVRTSGRLAVAVDVRPGGTTVAIADFAGETLAREVMETPTTPDTLVAALADRIAAMRRAHVTDADYRGVGVVVPGMVDRRTGRVLYSPLLGWRNVDIRDALAARVELPVDIAATPAACALARLWLAPEGQQAVRNFAYVHVSDGVGAGLVVNGEVLRGETHTAGEFGHNSLDPHGPICSCGKRGCWEAFASNRATVRRYVDRMLQAHRAPGESSGTTLPDTPPTIDDVLDAARRDDEAAVSAIRETGWYIGRGLATVVNAFNPGRIYLGGEITGAWSLLEPPMREALAEATLSDAGRTTPVLADPRPAEYRLLGAVALVAVPTFAAPRVA</sequence>
<reference evidence="3 4" key="1">
    <citation type="journal article" date="2014" name="Genome Announc.">
        <title>Genome Sequence and Methylome of Soil Bacterium Gemmatirosa kalamazoonensis KBS708T, a Member of the Rarely Cultivated Gemmatimonadetes Phylum.</title>
        <authorList>
            <person name="Debruyn J.M."/>
            <person name="Radosevich M."/>
            <person name="Wommack K.E."/>
            <person name="Polson S.W."/>
            <person name="Hauser L.J."/>
            <person name="Fawaz M.N."/>
            <person name="Korlach J."/>
            <person name="Tsai Y.C."/>
        </authorList>
    </citation>
    <scope>NUCLEOTIDE SEQUENCE [LARGE SCALE GENOMIC DNA]</scope>
    <source>
        <strain evidence="3 4">KBS708</strain>
    </source>
</reference>
<dbReference type="EMBL" id="CP007128">
    <property type="protein sequence ID" value="AHG89395.1"/>
    <property type="molecule type" value="Genomic_DNA"/>
</dbReference>
<dbReference type="PROSITE" id="PS01125">
    <property type="entry name" value="ROK"/>
    <property type="match status" value="1"/>
</dbReference>
<dbReference type="STRING" id="861299.J421_1858"/>
<dbReference type="InterPro" id="IPR000600">
    <property type="entry name" value="ROK"/>
</dbReference>
<dbReference type="Pfam" id="PF01047">
    <property type="entry name" value="MarR"/>
    <property type="match status" value="1"/>
</dbReference>
<accession>W0RGD7</accession>
<dbReference type="InterPro" id="IPR043129">
    <property type="entry name" value="ATPase_NBD"/>
</dbReference>
<evidence type="ECO:0000313" key="4">
    <source>
        <dbReference type="Proteomes" id="UP000019151"/>
    </source>
</evidence>
<evidence type="ECO:0000259" key="2">
    <source>
        <dbReference type="Pfam" id="PF01047"/>
    </source>
</evidence>
<dbReference type="RefSeq" id="WP_025410896.1">
    <property type="nucleotide sequence ID" value="NZ_CP007128.1"/>
</dbReference>
<proteinExistence type="inferred from homology"/>
<dbReference type="eggNOG" id="COG1940">
    <property type="taxonomic scope" value="Bacteria"/>
</dbReference>
<dbReference type="Pfam" id="PF00480">
    <property type="entry name" value="ROK"/>
    <property type="match status" value="1"/>
</dbReference>
<feature type="domain" description="HTH marR-type" evidence="2">
    <location>
        <begin position="25"/>
        <end position="62"/>
    </location>
</feature>
<dbReference type="HOGENOM" id="CLU_036604_13_1_0"/>
<dbReference type="PANTHER" id="PTHR18964:SF149">
    <property type="entry name" value="BIFUNCTIONAL UDP-N-ACETYLGLUCOSAMINE 2-EPIMERASE_N-ACETYLMANNOSAMINE KINASE"/>
    <property type="match status" value="1"/>
</dbReference>
<dbReference type="OrthoDB" id="8595273at2"/>
<dbReference type="Gene3D" id="1.10.10.10">
    <property type="entry name" value="Winged helix-like DNA-binding domain superfamily/Winged helix DNA-binding domain"/>
    <property type="match status" value="1"/>
</dbReference>
<dbReference type="SUPFAM" id="SSF53067">
    <property type="entry name" value="Actin-like ATPase domain"/>
    <property type="match status" value="1"/>
</dbReference>
<dbReference type="InterPro" id="IPR049874">
    <property type="entry name" value="ROK_cs"/>
</dbReference>
<evidence type="ECO:0000256" key="1">
    <source>
        <dbReference type="ARBA" id="ARBA00006479"/>
    </source>
</evidence>
<dbReference type="InterPro" id="IPR036388">
    <property type="entry name" value="WH-like_DNA-bd_sf"/>
</dbReference>
<dbReference type="KEGG" id="gba:J421_1858"/>
<dbReference type="InParanoid" id="W0RGD7"/>
<name>W0RGD7_9BACT</name>
<organism evidence="3 4">
    <name type="scientific">Gemmatirosa kalamazoonensis</name>
    <dbReference type="NCBI Taxonomy" id="861299"/>
    <lineage>
        <taxon>Bacteria</taxon>
        <taxon>Pseudomonadati</taxon>
        <taxon>Gemmatimonadota</taxon>
        <taxon>Gemmatimonadia</taxon>
        <taxon>Gemmatimonadales</taxon>
        <taxon>Gemmatimonadaceae</taxon>
        <taxon>Gemmatirosa</taxon>
    </lineage>
</organism>
<dbReference type="PANTHER" id="PTHR18964">
    <property type="entry name" value="ROK (REPRESSOR, ORF, KINASE) FAMILY"/>
    <property type="match status" value="1"/>
</dbReference>
<dbReference type="FunCoup" id="W0RGD7">
    <property type="interactions" value="62"/>
</dbReference>
<gene>
    <name evidence="3" type="ORF">J421_1858</name>
</gene>
<dbReference type="GO" id="GO:0003700">
    <property type="term" value="F:DNA-binding transcription factor activity"/>
    <property type="evidence" value="ECO:0007669"/>
    <property type="project" value="InterPro"/>
</dbReference>
<evidence type="ECO:0000313" key="3">
    <source>
        <dbReference type="EMBL" id="AHG89395.1"/>
    </source>
</evidence>
<dbReference type="Gene3D" id="3.30.420.40">
    <property type="match status" value="2"/>
</dbReference>
<dbReference type="InterPro" id="IPR000835">
    <property type="entry name" value="HTH_MarR-typ"/>
</dbReference>
<keyword evidence="4" id="KW-1185">Reference proteome</keyword>
<comment type="similarity">
    <text evidence="1">Belongs to the ROK (NagC/XylR) family.</text>
</comment>
<dbReference type="Proteomes" id="UP000019151">
    <property type="component" value="Chromosome"/>
</dbReference>
<protein>
    <submittedName>
        <fullName evidence="3">ROK family protein</fullName>
    </submittedName>
</protein>
<dbReference type="InterPro" id="IPR036390">
    <property type="entry name" value="WH_DNA-bd_sf"/>
</dbReference>
<dbReference type="AlphaFoldDB" id="W0RGD7"/>